<dbReference type="InterPro" id="IPR029063">
    <property type="entry name" value="SAM-dependent_MTases_sf"/>
</dbReference>
<evidence type="ECO:0000256" key="3">
    <source>
        <dbReference type="ARBA" id="ARBA00022691"/>
    </source>
</evidence>
<dbReference type="GO" id="GO:0035242">
    <property type="term" value="F:protein-arginine omega-N asymmetric methyltransferase activity"/>
    <property type="evidence" value="ECO:0007669"/>
    <property type="project" value="TreeGrafter"/>
</dbReference>
<accession>A0A6J2Y9F9</accession>
<evidence type="ECO:0000313" key="8">
    <source>
        <dbReference type="RefSeq" id="XP_030760142.1"/>
    </source>
</evidence>
<dbReference type="GO" id="GO:0032259">
    <property type="term" value="P:methylation"/>
    <property type="evidence" value="ECO:0007669"/>
    <property type="project" value="UniProtKB-KW"/>
</dbReference>
<keyword evidence="7" id="KW-1185">Reference proteome</keyword>
<dbReference type="RefSeq" id="XP_030760142.1">
    <property type="nucleotide sequence ID" value="XM_030904282.1"/>
</dbReference>
<dbReference type="GO" id="GO:0005634">
    <property type="term" value="C:nucleus"/>
    <property type="evidence" value="ECO:0007669"/>
    <property type="project" value="TreeGrafter"/>
</dbReference>
<dbReference type="AlphaFoldDB" id="A0A6J2Y9F9"/>
<dbReference type="GO" id="GO:0042054">
    <property type="term" value="F:histone methyltransferase activity"/>
    <property type="evidence" value="ECO:0007669"/>
    <property type="project" value="TreeGrafter"/>
</dbReference>
<dbReference type="InParanoid" id="A0A6J2Y9F9"/>
<feature type="domain" description="Methyltransferase" evidence="5">
    <location>
        <begin position="49"/>
        <end position="148"/>
    </location>
</feature>
<gene>
    <name evidence="8" type="primary">LOC115885384</name>
</gene>
<dbReference type="PROSITE" id="PS51678">
    <property type="entry name" value="SAM_MT_PRMT"/>
    <property type="match status" value="1"/>
</dbReference>
<dbReference type="GeneID" id="115885384"/>
<dbReference type="Pfam" id="PF22528">
    <property type="entry name" value="PRMT_C"/>
    <property type="match status" value="1"/>
</dbReference>
<dbReference type="Proteomes" id="UP000504635">
    <property type="component" value="Unplaced"/>
</dbReference>
<dbReference type="Pfam" id="PF13649">
    <property type="entry name" value="Methyltransf_25"/>
    <property type="match status" value="1"/>
</dbReference>
<dbReference type="OrthoDB" id="7848332at2759"/>
<keyword evidence="3 4" id="KW-0949">S-adenosyl-L-methionine</keyword>
<evidence type="ECO:0000256" key="1">
    <source>
        <dbReference type="ARBA" id="ARBA00022603"/>
    </source>
</evidence>
<evidence type="ECO:0000259" key="5">
    <source>
        <dbReference type="Pfam" id="PF13649"/>
    </source>
</evidence>
<feature type="domain" description="Protein arginine N-methyltransferase" evidence="6">
    <location>
        <begin position="154"/>
        <end position="313"/>
    </location>
</feature>
<dbReference type="KEGG" id="soy:115885384"/>
<evidence type="ECO:0000256" key="4">
    <source>
        <dbReference type="PROSITE-ProRule" id="PRU01015"/>
    </source>
</evidence>
<name>A0A6J2Y9F9_SITOR</name>
<keyword evidence="2 4" id="KW-0808">Transferase</keyword>
<evidence type="ECO:0000256" key="2">
    <source>
        <dbReference type="ARBA" id="ARBA00022679"/>
    </source>
</evidence>
<dbReference type="CTD" id="34528"/>
<dbReference type="SUPFAM" id="SSF53335">
    <property type="entry name" value="S-adenosyl-L-methionine-dependent methyltransferases"/>
    <property type="match status" value="1"/>
</dbReference>
<evidence type="ECO:0000259" key="6">
    <source>
        <dbReference type="Pfam" id="PF22528"/>
    </source>
</evidence>
<dbReference type="PANTHER" id="PTHR11006">
    <property type="entry name" value="PROTEIN ARGININE N-METHYLTRANSFERASE"/>
    <property type="match status" value="1"/>
</dbReference>
<dbReference type="Gene3D" id="2.70.160.11">
    <property type="entry name" value="Hnrnp arginine n-methyltransferase1"/>
    <property type="match status" value="1"/>
</dbReference>
<keyword evidence="1 4" id="KW-0489">Methyltransferase</keyword>
<dbReference type="InterPro" id="IPR041698">
    <property type="entry name" value="Methyltransf_25"/>
</dbReference>
<dbReference type="Gene3D" id="3.40.50.150">
    <property type="entry name" value="Vaccinia Virus protein VP39"/>
    <property type="match status" value="1"/>
</dbReference>
<dbReference type="FunCoup" id="A0A6J2Y9F9">
    <property type="interactions" value="445"/>
</dbReference>
<reference evidence="8" key="1">
    <citation type="submission" date="2025-08" db="UniProtKB">
        <authorList>
            <consortium name="RefSeq"/>
        </authorList>
    </citation>
    <scope>IDENTIFICATION</scope>
    <source>
        <tissue evidence="8">Gonads</tissue>
    </source>
</reference>
<protein>
    <submittedName>
        <fullName evidence="8">Protein arginine N-methyltransferase 6</fullName>
    </submittedName>
</protein>
<dbReference type="FunFam" id="3.40.50.150:FF:000016">
    <property type="entry name" value="Protein arginine N-methyltransferase 6"/>
    <property type="match status" value="1"/>
</dbReference>
<dbReference type="InterPro" id="IPR055135">
    <property type="entry name" value="PRMT_dom"/>
</dbReference>
<dbReference type="InterPro" id="IPR025799">
    <property type="entry name" value="Arg_MeTrfase"/>
</dbReference>
<proteinExistence type="predicted"/>
<sequence>MDIDNINSTYFENYEDLEIHKLMLKDSTRNNAYQKAILNNKNNILNKVVLDVGAGTGILSILCAQAGARKVYAVEASETYKIAKEIVKENGFENVIEVIHSRIEDLTDSEIPEKVDVIVSEWMGFYLLHEGMLDSVITARDRFLKSDGLIFPESAAIYASPCSIPSMYNDWNDISGVSMQSFAKLLRNEALKKPLTESLSPNDLLSEPEVVSWIDLREVTIEDLKEFSFQHVAVSTKTALYQGVCLWFTCTFPFSGFDEPVVLSTAPDEPGTHWKQTLIVLPESIKVEPGSPICYDLVMRRSESNSRRYIIEIAMLDPDEVEHPEFCSCFMTKCILVKAVLKKYEKGVDVPMK</sequence>
<dbReference type="GO" id="GO:0035241">
    <property type="term" value="F:protein-arginine omega-N monomethyltransferase activity"/>
    <property type="evidence" value="ECO:0007669"/>
    <property type="project" value="TreeGrafter"/>
</dbReference>
<evidence type="ECO:0000313" key="7">
    <source>
        <dbReference type="Proteomes" id="UP000504635"/>
    </source>
</evidence>
<dbReference type="PANTHER" id="PTHR11006:SF122">
    <property type="entry name" value="ARGININE METHYLTRANSFERASE 8"/>
    <property type="match status" value="1"/>
</dbReference>
<dbReference type="CDD" id="cd02440">
    <property type="entry name" value="AdoMet_MTases"/>
    <property type="match status" value="1"/>
</dbReference>
<organism evidence="7 8">
    <name type="scientific">Sitophilus oryzae</name>
    <name type="common">Rice weevil</name>
    <name type="synonym">Curculio oryzae</name>
    <dbReference type="NCBI Taxonomy" id="7048"/>
    <lineage>
        <taxon>Eukaryota</taxon>
        <taxon>Metazoa</taxon>
        <taxon>Ecdysozoa</taxon>
        <taxon>Arthropoda</taxon>
        <taxon>Hexapoda</taxon>
        <taxon>Insecta</taxon>
        <taxon>Pterygota</taxon>
        <taxon>Neoptera</taxon>
        <taxon>Endopterygota</taxon>
        <taxon>Coleoptera</taxon>
        <taxon>Polyphaga</taxon>
        <taxon>Cucujiformia</taxon>
        <taxon>Curculionidae</taxon>
        <taxon>Dryophthorinae</taxon>
        <taxon>Sitophilus</taxon>
    </lineage>
</organism>